<dbReference type="AlphaFoldDB" id="A0A9D4NRP9"/>
<proteinExistence type="predicted"/>
<gene>
    <name evidence="1" type="ORF">HUG17_8930</name>
</gene>
<reference evidence="1" key="1">
    <citation type="submission" date="2020-06" db="EMBL/GenBank/DDBJ databases">
        <authorList>
            <person name="Ji K."/>
            <person name="Li J."/>
        </authorList>
    </citation>
    <scope>NUCLEOTIDE SEQUENCE</scope>
    <source>
        <strain evidence="1">JKM2019</strain>
        <tissue evidence="1">Whole body</tissue>
    </source>
</reference>
<protein>
    <submittedName>
        <fullName evidence="1">Uncharacterized protein</fullName>
    </submittedName>
</protein>
<dbReference type="Proteomes" id="UP000828236">
    <property type="component" value="Unassembled WGS sequence"/>
</dbReference>
<organism evidence="1">
    <name type="scientific">Dermatophagoides farinae</name>
    <name type="common">American house dust mite</name>
    <dbReference type="NCBI Taxonomy" id="6954"/>
    <lineage>
        <taxon>Eukaryota</taxon>
        <taxon>Metazoa</taxon>
        <taxon>Ecdysozoa</taxon>
        <taxon>Arthropoda</taxon>
        <taxon>Chelicerata</taxon>
        <taxon>Arachnida</taxon>
        <taxon>Acari</taxon>
        <taxon>Acariformes</taxon>
        <taxon>Sarcoptiformes</taxon>
        <taxon>Astigmata</taxon>
        <taxon>Psoroptidia</taxon>
        <taxon>Analgoidea</taxon>
        <taxon>Pyroglyphidae</taxon>
        <taxon>Dermatophagoidinae</taxon>
        <taxon>Dermatophagoides</taxon>
    </lineage>
</organism>
<sequence length="376" mass="43414">MSNSSDSSNSSSAGTAGSVGKMADVQHWNSDPGVHFKMVPKYNGQNFAEWKSEIDDVLMALGVTKFVKSELTETDSNYENYLKIGGYMRLTFDFKFKKSIEKYRTPFQIYEYMTKNVSLICLKEKLMKQMLQPDNEHLAMQLKDLFHNILLGPEAPDEYWSLEGCILKEDIMTNSDELVLSINGIKMDPDFNLLRADPFYIIREEKTNEMIKPKTELCISEYVGPQYIVFNRKTKCFREIPYNPIGDHQTLLLFHSELCKTPIKTANVKWRQVKCESPETLIPEEVVQLKWDHDFVYYYCYSQNLTIGEHPTPCLNQIYKQKRGTNISINGQTVLVQSFRLGTLSVLETDVSDYMLKTSCYQGLLPHISLRQCHTS</sequence>
<dbReference type="EMBL" id="SDOV01000008">
    <property type="protein sequence ID" value="KAH7637826.1"/>
    <property type="molecule type" value="Genomic_DNA"/>
</dbReference>
<evidence type="ECO:0000313" key="1">
    <source>
        <dbReference type="EMBL" id="KAH7637826.1"/>
    </source>
</evidence>
<comment type="caution">
    <text evidence="1">The sequence shown here is derived from an EMBL/GenBank/DDBJ whole genome shotgun (WGS) entry which is preliminary data.</text>
</comment>
<accession>A0A9D4NRP9</accession>
<reference evidence="1" key="2">
    <citation type="journal article" date="2021" name="World Allergy Organ. J.">
        <title>Chromosome-level assembly of Dermatophagoides farinae genome and transcriptome reveals two novel allergens Der f 37 and Der f 39.</title>
        <authorList>
            <person name="Chen J."/>
            <person name="Cai Z."/>
            <person name="Fan D."/>
            <person name="Hu J."/>
            <person name="Hou Y."/>
            <person name="He Y."/>
            <person name="Zhang Z."/>
            <person name="Zhao Z."/>
            <person name="Gao P."/>
            <person name="Hu W."/>
            <person name="Sun J."/>
            <person name="Li J."/>
            <person name="Ji K."/>
        </authorList>
    </citation>
    <scope>NUCLEOTIDE SEQUENCE</scope>
    <source>
        <strain evidence="1">JKM2019</strain>
    </source>
</reference>
<name>A0A9D4NRP9_DERFA</name>